<keyword evidence="8 12" id="KW-0472">Membrane</keyword>
<dbReference type="PRINTS" id="PR00237">
    <property type="entry name" value="GPCRRHODOPSN"/>
</dbReference>
<dbReference type="SUPFAM" id="SSF81321">
    <property type="entry name" value="Family A G protein-coupled receptor-like"/>
    <property type="match status" value="1"/>
</dbReference>
<dbReference type="Proteomes" id="UP000824782">
    <property type="component" value="Unassembled WGS sequence"/>
</dbReference>
<comment type="caution">
    <text evidence="14">The sequence shown here is derived from an EMBL/GenBank/DDBJ whole genome shotgun (WGS) entry which is preliminary data.</text>
</comment>
<sequence>MVGFSDVPQLHLPLLLAFYLMYILTITGNSFIVLLVIFHTALQKPMYFFLCNLASLDMGYISSTLPNLIRLHSQSDKRMSFIGCISQQFFFTAFTICEYILLTVMAYDRYVAICHPLHYTCIMNGNTTLLLAKGSWLASFFSSLLVVLFSSHLNFCKSHVINHFFCEITSLLKLSCGKNTDIIVLILLEGFVCGFIPFMFILASYIMIVRTIKNIHVKDGRMKAFSTCTSHLTVVILFCGTIIVVYMRPPSMYEPAQDKLFALLYTAVIPMINPLIYTLRNGEVKNILKNKI</sequence>
<dbReference type="AlphaFoldDB" id="A0AAV6ZKU8"/>
<feature type="domain" description="G-protein coupled receptors family 1 profile" evidence="13">
    <location>
        <begin position="28"/>
        <end position="277"/>
    </location>
</feature>
<proteinExistence type="inferred from homology"/>
<evidence type="ECO:0000256" key="11">
    <source>
        <dbReference type="RuleBase" id="RU000688"/>
    </source>
</evidence>
<dbReference type="EMBL" id="WNYA01000147">
    <property type="protein sequence ID" value="KAG8549686.1"/>
    <property type="molecule type" value="Genomic_DNA"/>
</dbReference>
<dbReference type="FunFam" id="1.20.1070.10:FF:000268">
    <property type="entry name" value="Putative olfactory receptor 2I1"/>
    <property type="match status" value="1"/>
</dbReference>
<evidence type="ECO:0000256" key="4">
    <source>
        <dbReference type="ARBA" id="ARBA00022692"/>
    </source>
</evidence>
<dbReference type="PROSITE" id="PS00237">
    <property type="entry name" value="G_PROTEIN_RECEP_F1_1"/>
    <property type="match status" value="1"/>
</dbReference>
<evidence type="ECO:0000256" key="9">
    <source>
        <dbReference type="ARBA" id="ARBA00023170"/>
    </source>
</evidence>
<dbReference type="CDD" id="cd13954">
    <property type="entry name" value="7tmA_OR"/>
    <property type="match status" value="1"/>
</dbReference>
<keyword evidence="10 11" id="KW-0807">Transducer</keyword>
<comment type="similarity">
    <text evidence="2 11">Belongs to the G-protein coupled receptor 1 family.</text>
</comment>
<dbReference type="InterPro" id="IPR000725">
    <property type="entry name" value="Olfact_rcpt"/>
</dbReference>
<keyword evidence="9 11" id="KW-0675">Receptor</keyword>
<keyword evidence="7 11" id="KW-0297">G-protein coupled receptor</keyword>
<evidence type="ECO:0000256" key="7">
    <source>
        <dbReference type="ARBA" id="ARBA00023040"/>
    </source>
</evidence>
<keyword evidence="12" id="KW-0716">Sensory transduction</keyword>
<feature type="transmembrane region" description="Helical" evidence="12">
    <location>
        <begin position="47"/>
        <end position="69"/>
    </location>
</feature>
<feature type="transmembrane region" description="Helical" evidence="12">
    <location>
        <begin position="229"/>
        <end position="248"/>
    </location>
</feature>
<feature type="transmembrane region" description="Helical" evidence="12">
    <location>
        <begin position="260"/>
        <end position="279"/>
    </location>
</feature>
<evidence type="ECO:0000256" key="2">
    <source>
        <dbReference type="ARBA" id="ARBA00010663"/>
    </source>
</evidence>
<organism evidence="14 15">
    <name type="scientific">Engystomops pustulosus</name>
    <name type="common">Tungara frog</name>
    <name type="synonym">Physalaemus pustulosus</name>
    <dbReference type="NCBI Taxonomy" id="76066"/>
    <lineage>
        <taxon>Eukaryota</taxon>
        <taxon>Metazoa</taxon>
        <taxon>Chordata</taxon>
        <taxon>Craniata</taxon>
        <taxon>Vertebrata</taxon>
        <taxon>Euteleostomi</taxon>
        <taxon>Amphibia</taxon>
        <taxon>Batrachia</taxon>
        <taxon>Anura</taxon>
        <taxon>Neobatrachia</taxon>
        <taxon>Hyloidea</taxon>
        <taxon>Leptodactylidae</taxon>
        <taxon>Leiuperinae</taxon>
        <taxon>Engystomops</taxon>
    </lineage>
</organism>
<evidence type="ECO:0000256" key="8">
    <source>
        <dbReference type="ARBA" id="ARBA00023136"/>
    </source>
</evidence>
<evidence type="ECO:0000256" key="12">
    <source>
        <dbReference type="RuleBase" id="RU363047"/>
    </source>
</evidence>
<keyword evidence="3 12" id="KW-1003">Cell membrane</keyword>
<reference evidence="14" key="1">
    <citation type="thesis" date="2020" institute="ProQuest LLC" country="789 East Eisenhower Parkway, Ann Arbor, MI, USA">
        <title>Comparative Genomics and Chromosome Evolution.</title>
        <authorList>
            <person name="Mudd A.B."/>
        </authorList>
    </citation>
    <scope>NUCLEOTIDE SEQUENCE</scope>
    <source>
        <strain evidence="14">237g6f4</strain>
        <tissue evidence="14">Blood</tissue>
    </source>
</reference>
<keyword evidence="6 12" id="KW-1133">Transmembrane helix</keyword>
<evidence type="ECO:0000256" key="1">
    <source>
        <dbReference type="ARBA" id="ARBA00004651"/>
    </source>
</evidence>
<feature type="transmembrane region" description="Helical" evidence="12">
    <location>
        <begin position="128"/>
        <end position="149"/>
    </location>
</feature>
<evidence type="ECO:0000256" key="3">
    <source>
        <dbReference type="ARBA" id="ARBA00022475"/>
    </source>
</evidence>
<gene>
    <name evidence="14" type="ORF">GDO81_020133</name>
</gene>
<dbReference type="PROSITE" id="PS50262">
    <property type="entry name" value="G_PROTEIN_RECEP_F1_2"/>
    <property type="match status" value="1"/>
</dbReference>
<evidence type="ECO:0000259" key="13">
    <source>
        <dbReference type="PROSITE" id="PS50262"/>
    </source>
</evidence>
<dbReference type="GO" id="GO:0004930">
    <property type="term" value="F:G protein-coupled receptor activity"/>
    <property type="evidence" value="ECO:0007669"/>
    <property type="project" value="UniProtKB-KW"/>
</dbReference>
<protein>
    <recommendedName>
        <fullName evidence="12">Olfactory receptor</fullName>
    </recommendedName>
</protein>
<dbReference type="Gene3D" id="1.20.1070.10">
    <property type="entry name" value="Rhodopsin 7-helix transmembrane proteins"/>
    <property type="match status" value="1"/>
</dbReference>
<dbReference type="InterPro" id="IPR017452">
    <property type="entry name" value="GPCR_Rhodpsn_7TM"/>
</dbReference>
<dbReference type="InterPro" id="IPR000276">
    <property type="entry name" value="GPCR_Rhodpsn"/>
</dbReference>
<comment type="subcellular location">
    <subcellularLocation>
        <location evidence="1 12">Cell membrane</location>
        <topology evidence="1 12">Multi-pass membrane protein</topology>
    </subcellularLocation>
</comment>
<dbReference type="GO" id="GO:0005886">
    <property type="term" value="C:plasma membrane"/>
    <property type="evidence" value="ECO:0007669"/>
    <property type="project" value="UniProtKB-SubCell"/>
</dbReference>
<keyword evidence="4 11" id="KW-0812">Transmembrane</keyword>
<dbReference type="FunFam" id="1.10.1220.70:FF:000001">
    <property type="entry name" value="Olfactory receptor"/>
    <property type="match status" value="1"/>
</dbReference>
<name>A0AAV6ZKU8_ENGPU</name>
<dbReference type="PANTHER" id="PTHR26452">
    <property type="entry name" value="OLFACTORY RECEPTOR"/>
    <property type="match status" value="1"/>
</dbReference>
<keyword evidence="5 12" id="KW-0552">Olfaction</keyword>
<dbReference type="InterPro" id="IPR050516">
    <property type="entry name" value="Olfactory_GPCR"/>
</dbReference>
<evidence type="ECO:0000256" key="6">
    <source>
        <dbReference type="ARBA" id="ARBA00022989"/>
    </source>
</evidence>
<evidence type="ECO:0000313" key="15">
    <source>
        <dbReference type="Proteomes" id="UP000824782"/>
    </source>
</evidence>
<feature type="transmembrane region" description="Helical" evidence="12">
    <location>
        <begin position="89"/>
        <end position="107"/>
    </location>
</feature>
<dbReference type="GO" id="GO:0004984">
    <property type="term" value="F:olfactory receptor activity"/>
    <property type="evidence" value="ECO:0007669"/>
    <property type="project" value="InterPro"/>
</dbReference>
<keyword evidence="15" id="KW-1185">Reference proteome</keyword>
<dbReference type="PRINTS" id="PR00245">
    <property type="entry name" value="OLFACTORYR"/>
</dbReference>
<feature type="non-terminal residue" evidence="14">
    <location>
        <position position="292"/>
    </location>
</feature>
<feature type="transmembrane region" description="Helical" evidence="12">
    <location>
        <begin position="12"/>
        <end position="38"/>
    </location>
</feature>
<accession>A0AAV6ZKU8</accession>
<evidence type="ECO:0000256" key="5">
    <source>
        <dbReference type="ARBA" id="ARBA00022725"/>
    </source>
</evidence>
<evidence type="ECO:0000313" key="14">
    <source>
        <dbReference type="EMBL" id="KAG8549686.1"/>
    </source>
</evidence>
<dbReference type="Pfam" id="PF13853">
    <property type="entry name" value="7tm_4"/>
    <property type="match status" value="1"/>
</dbReference>
<evidence type="ECO:0000256" key="10">
    <source>
        <dbReference type="ARBA" id="ARBA00023224"/>
    </source>
</evidence>
<feature type="transmembrane region" description="Helical" evidence="12">
    <location>
        <begin position="182"/>
        <end position="208"/>
    </location>
</feature>